<dbReference type="RefSeq" id="WP_376943125.1">
    <property type="nucleotide sequence ID" value="NZ_JBHLSS010000028.1"/>
</dbReference>
<sequence>MTTISIAYEESEAAVARVEALLDEVVMRNPNWNGAVFQIVRDDFTCIVDNESYDAVALLRQINDALCDE</sequence>
<proteinExistence type="predicted"/>
<organism evidence="1 2">
    <name type="scientific">Azorhizophilus paspali</name>
    <name type="common">Azotobacter paspali</name>
    <dbReference type="NCBI Taxonomy" id="69963"/>
    <lineage>
        <taxon>Bacteria</taxon>
        <taxon>Pseudomonadati</taxon>
        <taxon>Pseudomonadota</taxon>
        <taxon>Gammaproteobacteria</taxon>
        <taxon>Pseudomonadales</taxon>
        <taxon>Pseudomonadaceae</taxon>
        <taxon>Azorhizophilus</taxon>
    </lineage>
</organism>
<comment type="caution">
    <text evidence="1">The sequence shown here is derived from an EMBL/GenBank/DDBJ whole genome shotgun (WGS) entry which is preliminary data.</text>
</comment>
<accession>A0ABV6SHY1</accession>
<protein>
    <submittedName>
        <fullName evidence="1">Uncharacterized protein</fullName>
    </submittedName>
</protein>
<reference evidence="1 2" key="1">
    <citation type="submission" date="2024-09" db="EMBL/GenBank/DDBJ databases">
        <authorList>
            <person name="Sun Q."/>
            <person name="Mori K."/>
        </authorList>
    </citation>
    <scope>NUCLEOTIDE SEQUENCE [LARGE SCALE GENOMIC DNA]</scope>
    <source>
        <strain evidence="1 2">NCAIM B.01794</strain>
    </source>
</reference>
<name>A0ABV6SHY1_AZOPA</name>
<gene>
    <name evidence="1" type="ORF">ACFFGX_04130</name>
</gene>
<evidence type="ECO:0000313" key="2">
    <source>
        <dbReference type="Proteomes" id="UP001589891"/>
    </source>
</evidence>
<evidence type="ECO:0000313" key="1">
    <source>
        <dbReference type="EMBL" id="MFC0708813.1"/>
    </source>
</evidence>
<dbReference type="Proteomes" id="UP001589891">
    <property type="component" value="Unassembled WGS sequence"/>
</dbReference>
<keyword evidence="2" id="KW-1185">Reference proteome</keyword>
<dbReference type="EMBL" id="JBHLSS010000028">
    <property type="protein sequence ID" value="MFC0708813.1"/>
    <property type="molecule type" value="Genomic_DNA"/>
</dbReference>